<sequence length="166" mass="18421">MTEPSKNSPLHELMQHFVHPGTVEWIGLRPVARQPMVEVAEAYARIGTGLDGDRYKGKPESKRQVSLIQAEHLTAVGSFLGQEPIDPLLTRRNIVMRGINLLALKDKRFTIGEAVLEYTGECYPCSRMEKNLGEGGYNAMRQHGGILARVVKEGTIRVGDRVEVVA</sequence>
<proteinExistence type="predicted"/>
<feature type="domain" description="MOSC" evidence="1">
    <location>
        <begin position="34"/>
        <end position="165"/>
    </location>
</feature>
<dbReference type="GO" id="GO:0003824">
    <property type="term" value="F:catalytic activity"/>
    <property type="evidence" value="ECO:0007669"/>
    <property type="project" value="InterPro"/>
</dbReference>
<dbReference type="PANTHER" id="PTHR36930">
    <property type="entry name" value="METAL-SULFUR CLUSTER BIOSYNTHESIS PROTEINS YUAD-RELATED"/>
    <property type="match status" value="1"/>
</dbReference>
<dbReference type="RefSeq" id="WP_152758386.1">
    <property type="nucleotide sequence ID" value="NZ_WHLY01000002.1"/>
</dbReference>
<dbReference type="PANTHER" id="PTHR36930:SF1">
    <property type="entry name" value="MOSC DOMAIN-CONTAINING PROTEIN"/>
    <property type="match status" value="1"/>
</dbReference>
<accession>A0A7C9FXR2</accession>
<dbReference type="Gene3D" id="2.40.33.20">
    <property type="entry name" value="PK beta-barrel domain-like"/>
    <property type="match status" value="1"/>
</dbReference>
<dbReference type="Pfam" id="PF03473">
    <property type="entry name" value="MOSC"/>
    <property type="match status" value="1"/>
</dbReference>
<dbReference type="EMBL" id="WHLY01000002">
    <property type="protein sequence ID" value="MPR33273.1"/>
    <property type="molecule type" value="Genomic_DNA"/>
</dbReference>
<dbReference type="InterPro" id="IPR052716">
    <property type="entry name" value="MOSC_domain"/>
</dbReference>
<dbReference type="PROSITE" id="PS51340">
    <property type="entry name" value="MOSC"/>
    <property type="match status" value="1"/>
</dbReference>
<evidence type="ECO:0000313" key="2">
    <source>
        <dbReference type="EMBL" id="MPR33273.1"/>
    </source>
</evidence>
<evidence type="ECO:0000259" key="1">
    <source>
        <dbReference type="PROSITE" id="PS51340"/>
    </source>
</evidence>
<dbReference type="InterPro" id="IPR011037">
    <property type="entry name" value="Pyrv_Knase-like_insert_dom_sf"/>
</dbReference>
<dbReference type="AlphaFoldDB" id="A0A7C9FXR2"/>
<dbReference type="GO" id="GO:0030170">
    <property type="term" value="F:pyridoxal phosphate binding"/>
    <property type="evidence" value="ECO:0007669"/>
    <property type="project" value="InterPro"/>
</dbReference>
<reference evidence="2 3" key="1">
    <citation type="submission" date="2019-10" db="EMBL/GenBank/DDBJ databases">
        <title>Draft Genome Sequence of Cytophagaceae sp. SJW1-29.</title>
        <authorList>
            <person name="Choi A."/>
        </authorList>
    </citation>
    <scope>NUCLEOTIDE SEQUENCE [LARGE SCALE GENOMIC DNA]</scope>
    <source>
        <strain evidence="2 3">SJW1-29</strain>
    </source>
</reference>
<dbReference type="InterPro" id="IPR005302">
    <property type="entry name" value="MoCF_Sase_C"/>
</dbReference>
<comment type="caution">
    <text evidence="2">The sequence shown here is derived from an EMBL/GenBank/DDBJ whole genome shotgun (WGS) entry which is preliminary data.</text>
</comment>
<name>A0A7C9FXR2_9BACT</name>
<organism evidence="2 3">
    <name type="scientific">Salmonirosea aquatica</name>
    <dbReference type="NCBI Taxonomy" id="2654236"/>
    <lineage>
        <taxon>Bacteria</taxon>
        <taxon>Pseudomonadati</taxon>
        <taxon>Bacteroidota</taxon>
        <taxon>Cytophagia</taxon>
        <taxon>Cytophagales</taxon>
        <taxon>Spirosomataceae</taxon>
        <taxon>Salmonirosea</taxon>
    </lineage>
</organism>
<gene>
    <name evidence="2" type="ORF">GBK04_07850</name>
</gene>
<dbReference type="SUPFAM" id="SSF50800">
    <property type="entry name" value="PK beta-barrel domain-like"/>
    <property type="match status" value="1"/>
</dbReference>
<keyword evidence="3" id="KW-1185">Reference proteome</keyword>
<evidence type="ECO:0000313" key="3">
    <source>
        <dbReference type="Proteomes" id="UP000479293"/>
    </source>
</evidence>
<dbReference type="GO" id="GO:0030151">
    <property type="term" value="F:molybdenum ion binding"/>
    <property type="evidence" value="ECO:0007669"/>
    <property type="project" value="InterPro"/>
</dbReference>
<dbReference type="Proteomes" id="UP000479293">
    <property type="component" value="Unassembled WGS sequence"/>
</dbReference>
<protein>
    <submittedName>
        <fullName evidence="2">MOSC domain-containing protein</fullName>
    </submittedName>
</protein>